<name>E6PMC1_9ZZZZ</name>
<keyword evidence="2" id="KW-0472">Membrane</keyword>
<keyword evidence="2" id="KW-1133">Transmembrane helix</keyword>
<feature type="compositionally biased region" description="Basic and acidic residues" evidence="1">
    <location>
        <begin position="407"/>
        <end position="417"/>
    </location>
</feature>
<protein>
    <submittedName>
        <fullName evidence="3">Uncharacterized protein</fullName>
    </submittedName>
</protein>
<evidence type="ECO:0000313" key="3">
    <source>
        <dbReference type="EMBL" id="CBH96073.1"/>
    </source>
</evidence>
<dbReference type="AlphaFoldDB" id="E6PMC1"/>
<accession>E6PMC1</accession>
<evidence type="ECO:0000256" key="1">
    <source>
        <dbReference type="SAM" id="MobiDB-lite"/>
    </source>
</evidence>
<comment type="caution">
    <text evidence="3">The sequence shown here is derived from an EMBL/GenBank/DDBJ whole genome shotgun (WGS) entry which is preliminary data.</text>
</comment>
<gene>
    <name evidence="3" type="ORF">CARN2_1062</name>
</gene>
<dbReference type="EMBL" id="CABM01000017">
    <property type="protein sequence ID" value="CBH96073.1"/>
    <property type="molecule type" value="Genomic_DNA"/>
</dbReference>
<reference evidence="3" key="1">
    <citation type="submission" date="2009-10" db="EMBL/GenBank/DDBJ databases">
        <title>Diversity of trophic interactions inside an arsenic-rich microbial ecosystem.</title>
        <authorList>
            <person name="Bertin P.N."/>
            <person name="Heinrich-Salmeron A."/>
            <person name="Pelletier E."/>
            <person name="Goulhen-Chollet F."/>
            <person name="Arsene-Ploetze F."/>
            <person name="Gallien S."/>
            <person name="Calteau A."/>
            <person name="Vallenet D."/>
            <person name="Casiot C."/>
            <person name="Chane-Woon-Ming B."/>
            <person name="Giloteaux L."/>
            <person name="Barakat M."/>
            <person name="Bonnefoy V."/>
            <person name="Bruneel O."/>
            <person name="Chandler M."/>
            <person name="Cleiss J."/>
            <person name="Duran R."/>
            <person name="Elbaz-Poulichet F."/>
            <person name="Fonknechten N."/>
            <person name="Lauga B."/>
            <person name="Mornico D."/>
            <person name="Ortet P."/>
            <person name="Schaeffer C."/>
            <person name="Siguier P."/>
            <person name="Alexander Thil Smith A."/>
            <person name="Van Dorsselaer A."/>
            <person name="Weissenbach J."/>
            <person name="Medigue C."/>
            <person name="Le Paslier D."/>
        </authorList>
    </citation>
    <scope>NUCLEOTIDE SEQUENCE</scope>
</reference>
<organism evidence="3">
    <name type="scientific">mine drainage metagenome</name>
    <dbReference type="NCBI Taxonomy" id="410659"/>
    <lineage>
        <taxon>unclassified sequences</taxon>
        <taxon>metagenomes</taxon>
        <taxon>ecological metagenomes</taxon>
    </lineage>
</organism>
<feature type="transmembrane region" description="Helical" evidence="2">
    <location>
        <begin position="40"/>
        <end position="63"/>
    </location>
</feature>
<evidence type="ECO:0000256" key="2">
    <source>
        <dbReference type="SAM" id="Phobius"/>
    </source>
</evidence>
<feature type="region of interest" description="Disordered" evidence="1">
    <location>
        <begin position="340"/>
        <end position="359"/>
    </location>
</feature>
<keyword evidence="2" id="KW-0812">Transmembrane</keyword>
<proteinExistence type="predicted"/>
<sequence length="417" mass="45019">MRALFLMWLLCSAWMVGLWWLVRGAFTPGLIGASAATANGSMLNLALGGGVVLALFLALYLGLSIKIEQGRLRITAQALMRGAAPPGTDVAPEWRGLLDDLRVVSRRQQQELADTNKKLHACEHDLAVGQARAMATNSMAVTMHQTILGTLAEVEQMLAGMPLQGAVQADRQARAHSSLEPLQLSLKASVASLETVLQPVSALLKAAEMAPTSLTEKHEARTHAAEMKRAFVQTATRLAESMQLLGLNFRLTLERISLERDENPELASVVEDLEPLCAEAAVLQDQVRAAERTWFEPEPAPTAGEPSAWPLPGPQTRQVLVASLQQAALELQTMTAALQQAHSELERDPTEWVNSESAQDSLRTTLGAMSQRLSLALQQGRMEFAPSDMTTPAPDAAIPSPFPPDASSRHRDAQGEG</sequence>
<feature type="region of interest" description="Disordered" evidence="1">
    <location>
        <begin position="378"/>
        <end position="417"/>
    </location>
</feature>